<feature type="region of interest" description="Disordered" evidence="1">
    <location>
        <begin position="1"/>
        <end position="26"/>
    </location>
</feature>
<dbReference type="EMBL" id="JAWDGP010001628">
    <property type="protein sequence ID" value="KAK3789756.1"/>
    <property type="molecule type" value="Genomic_DNA"/>
</dbReference>
<name>A0AAE1AMA1_9GAST</name>
<keyword evidence="3" id="KW-1185">Reference proteome</keyword>
<gene>
    <name evidence="2" type="ORF">RRG08_036049</name>
</gene>
<evidence type="ECO:0000256" key="1">
    <source>
        <dbReference type="SAM" id="MobiDB-lite"/>
    </source>
</evidence>
<protein>
    <submittedName>
        <fullName evidence="2">Uncharacterized protein</fullName>
    </submittedName>
</protein>
<dbReference type="Proteomes" id="UP001283361">
    <property type="component" value="Unassembled WGS sequence"/>
</dbReference>
<comment type="caution">
    <text evidence="2">The sequence shown here is derived from an EMBL/GenBank/DDBJ whole genome shotgun (WGS) entry which is preliminary data.</text>
</comment>
<accession>A0AAE1AMA1</accession>
<evidence type="ECO:0000313" key="3">
    <source>
        <dbReference type="Proteomes" id="UP001283361"/>
    </source>
</evidence>
<organism evidence="2 3">
    <name type="scientific">Elysia crispata</name>
    <name type="common">lettuce slug</name>
    <dbReference type="NCBI Taxonomy" id="231223"/>
    <lineage>
        <taxon>Eukaryota</taxon>
        <taxon>Metazoa</taxon>
        <taxon>Spiralia</taxon>
        <taxon>Lophotrochozoa</taxon>
        <taxon>Mollusca</taxon>
        <taxon>Gastropoda</taxon>
        <taxon>Heterobranchia</taxon>
        <taxon>Euthyneura</taxon>
        <taxon>Panpulmonata</taxon>
        <taxon>Sacoglossa</taxon>
        <taxon>Placobranchoidea</taxon>
        <taxon>Plakobranchidae</taxon>
        <taxon>Elysia</taxon>
    </lineage>
</organism>
<dbReference type="AlphaFoldDB" id="A0AAE1AMA1"/>
<reference evidence="2" key="1">
    <citation type="journal article" date="2023" name="G3 (Bethesda)">
        <title>A reference genome for the long-term kleptoplast-retaining sea slug Elysia crispata morphotype clarki.</title>
        <authorList>
            <person name="Eastman K.E."/>
            <person name="Pendleton A.L."/>
            <person name="Shaikh M.A."/>
            <person name="Suttiyut T."/>
            <person name="Ogas R."/>
            <person name="Tomko P."/>
            <person name="Gavelis G."/>
            <person name="Widhalm J.R."/>
            <person name="Wisecaver J.H."/>
        </authorList>
    </citation>
    <scope>NUCLEOTIDE SEQUENCE</scope>
    <source>
        <strain evidence="2">ECLA1</strain>
    </source>
</reference>
<sequence>MAGVRYPALEPRQTHTAEPAASPGARHGASPYAIMGEVDLSTWSVNISDIVLFSLQINRSKLSHTLANILAYKVAAKQYFPACGLRTRLPQNYCQTYRDVANTISTKLCSANDHFLSHISVPSNTLTRLSHFVLLTSIYSPSLTL</sequence>
<proteinExistence type="predicted"/>
<evidence type="ECO:0000313" key="2">
    <source>
        <dbReference type="EMBL" id="KAK3789756.1"/>
    </source>
</evidence>